<keyword evidence="1" id="KW-0732">Signal</keyword>
<dbReference type="EMBL" id="AP024202">
    <property type="protein sequence ID" value="BCN94428.1"/>
    <property type="molecule type" value="Genomic_DNA"/>
</dbReference>
<protein>
    <recommendedName>
        <fullName evidence="2">Rhodanese domain-containing protein</fullName>
    </recommendedName>
</protein>
<dbReference type="Proteomes" id="UP001054820">
    <property type="component" value="Chromosome"/>
</dbReference>
<evidence type="ECO:0000313" key="4">
    <source>
        <dbReference type="Proteomes" id="UP001054820"/>
    </source>
</evidence>
<feature type="domain" description="Rhodanese" evidence="2">
    <location>
        <begin position="88"/>
        <end position="191"/>
    </location>
</feature>
<feature type="chain" id="PRO_5046258236" description="Rhodanese domain-containing protein" evidence="1">
    <location>
        <begin position="24"/>
        <end position="194"/>
    </location>
</feature>
<organism evidence="3 4">
    <name type="scientific">Thiomicrorhabdus immobilis</name>
    <dbReference type="NCBI Taxonomy" id="2791037"/>
    <lineage>
        <taxon>Bacteria</taxon>
        <taxon>Pseudomonadati</taxon>
        <taxon>Pseudomonadota</taxon>
        <taxon>Gammaproteobacteria</taxon>
        <taxon>Thiotrichales</taxon>
        <taxon>Piscirickettsiaceae</taxon>
        <taxon>Thiomicrorhabdus</taxon>
    </lineage>
</organism>
<dbReference type="SMART" id="SM00450">
    <property type="entry name" value="RHOD"/>
    <property type="match status" value="1"/>
</dbReference>
<sequence>MNLKKIIGVLAATFALVMFNAQAADKENLRIMSDAKGDSSYTVKVNGKEMVITRQMTACAKNKGWLQPLVPVEGVHPITEIELLKSMNDPEFILLDMRVQDHFVAGTIPGAKNIPYTEVAMRLNEMGCEKADGKWNCANAKKVVAFCNGPVCPQSPIAIKASVREGFPAENFYYYRGGMLDWAALGFPMVEGEF</sequence>
<gene>
    <name evidence="3" type="ORF">THMIRHAM_22130</name>
</gene>
<evidence type="ECO:0000313" key="3">
    <source>
        <dbReference type="EMBL" id="BCN94428.1"/>
    </source>
</evidence>
<dbReference type="Gene3D" id="3.40.250.10">
    <property type="entry name" value="Rhodanese-like domain"/>
    <property type="match status" value="1"/>
</dbReference>
<dbReference type="CDD" id="cd00158">
    <property type="entry name" value="RHOD"/>
    <property type="match status" value="1"/>
</dbReference>
<evidence type="ECO:0000259" key="2">
    <source>
        <dbReference type="PROSITE" id="PS50206"/>
    </source>
</evidence>
<name>A0ABN6CZQ1_9GAMM</name>
<dbReference type="SUPFAM" id="SSF52821">
    <property type="entry name" value="Rhodanese/Cell cycle control phosphatase"/>
    <property type="match status" value="1"/>
</dbReference>
<accession>A0ABN6CZQ1</accession>
<evidence type="ECO:0000256" key="1">
    <source>
        <dbReference type="SAM" id="SignalP"/>
    </source>
</evidence>
<proteinExistence type="predicted"/>
<dbReference type="Pfam" id="PF00581">
    <property type="entry name" value="Rhodanese"/>
    <property type="match status" value="1"/>
</dbReference>
<dbReference type="InterPro" id="IPR001763">
    <property type="entry name" value="Rhodanese-like_dom"/>
</dbReference>
<dbReference type="PROSITE" id="PS50206">
    <property type="entry name" value="RHODANESE_3"/>
    <property type="match status" value="1"/>
</dbReference>
<keyword evidence="4" id="KW-1185">Reference proteome</keyword>
<dbReference type="RefSeq" id="WP_237261889.1">
    <property type="nucleotide sequence ID" value="NZ_AP024202.1"/>
</dbReference>
<reference evidence="3" key="1">
    <citation type="journal article" date="2022" name="Arch. Microbiol.">
        <title>Thiomicrorhabdus immobilis sp. nov., a mesophilic sulfur-oxidizing bacterium isolated from sediment of a brackish lake in northern Japan.</title>
        <authorList>
            <person name="Kojima H."/>
            <person name="Mochizuki J."/>
            <person name="Kanda M."/>
            <person name="Watanabe T."/>
            <person name="Fukui M."/>
        </authorList>
    </citation>
    <scope>NUCLEOTIDE SEQUENCE</scope>
    <source>
        <strain evidence="3">Am19</strain>
    </source>
</reference>
<dbReference type="InterPro" id="IPR036873">
    <property type="entry name" value="Rhodanese-like_dom_sf"/>
</dbReference>
<feature type="signal peptide" evidence="1">
    <location>
        <begin position="1"/>
        <end position="23"/>
    </location>
</feature>